<accession>A0A1G4ITB6</accession>
<dbReference type="OrthoDB" id="4035669at2759"/>
<dbReference type="AlphaFoldDB" id="A0A1G4ITB6"/>
<organism evidence="1 2">
    <name type="scientific">Lachancea mirantina</name>
    <dbReference type="NCBI Taxonomy" id="1230905"/>
    <lineage>
        <taxon>Eukaryota</taxon>
        <taxon>Fungi</taxon>
        <taxon>Dikarya</taxon>
        <taxon>Ascomycota</taxon>
        <taxon>Saccharomycotina</taxon>
        <taxon>Saccharomycetes</taxon>
        <taxon>Saccharomycetales</taxon>
        <taxon>Saccharomycetaceae</taxon>
        <taxon>Lachancea</taxon>
    </lineage>
</organism>
<dbReference type="Proteomes" id="UP000191024">
    <property type="component" value="Chromosome B"/>
</dbReference>
<dbReference type="EMBL" id="LT598464">
    <property type="protein sequence ID" value="SCU80110.1"/>
    <property type="molecule type" value="Genomic_DNA"/>
</dbReference>
<reference evidence="1 2" key="1">
    <citation type="submission" date="2016-03" db="EMBL/GenBank/DDBJ databases">
        <authorList>
            <person name="Devillers H."/>
        </authorList>
    </citation>
    <scope>NUCLEOTIDE SEQUENCE [LARGE SCALE GENOMIC DNA]</scope>
    <source>
        <strain evidence="1">CBS 11717</strain>
    </source>
</reference>
<keyword evidence="2" id="KW-1185">Reference proteome</keyword>
<protein>
    <submittedName>
        <fullName evidence="1">LAMI_0B00848g1_1</fullName>
    </submittedName>
</protein>
<evidence type="ECO:0000313" key="2">
    <source>
        <dbReference type="Proteomes" id="UP000191024"/>
    </source>
</evidence>
<gene>
    <name evidence="1" type="ORF">LAMI_0B00848G</name>
</gene>
<proteinExistence type="predicted"/>
<evidence type="ECO:0000313" key="1">
    <source>
        <dbReference type="EMBL" id="SCU80110.1"/>
    </source>
</evidence>
<sequence length="151" mass="16414">MSASLSHCKRTTEDSDLIFQFSTPLGPAWASEAASSYPDSQTSTVIALDDAVSDAASTAASQAPSYIQAQAQAQAQAQPRTNDATRLALAQTRVLSHYNNYLNGTFGDAAQRTALRPDERRRIEEMVDAIWLNRGPLTEDLFEDSSDEDAE</sequence>
<name>A0A1G4ITB6_9SACH</name>